<reference evidence="1" key="1">
    <citation type="submission" date="2014-09" db="EMBL/GenBank/DDBJ databases">
        <authorList>
            <person name="Magalhaes I.L.F."/>
            <person name="Oliveira U."/>
            <person name="Santos F.R."/>
            <person name="Vidigal T.H.D.A."/>
            <person name="Brescovit A.D."/>
            <person name="Santos A.J."/>
        </authorList>
    </citation>
    <scope>NUCLEOTIDE SEQUENCE</scope>
    <source>
        <tissue evidence="1">Shoot tissue taken approximately 20 cm above the soil surface</tissue>
    </source>
</reference>
<organism evidence="1">
    <name type="scientific">Arundo donax</name>
    <name type="common">Giant reed</name>
    <name type="synonym">Donax arundinaceus</name>
    <dbReference type="NCBI Taxonomy" id="35708"/>
    <lineage>
        <taxon>Eukaryota</taxon>
        <taxon>Viridiplantae</taxon>
        <taxon>Streptophyta</taxon>
        <taxon>Embryophyta</taxon>
        <taxon>Tracheophyta</taxon>
        <taxon>Spermatophyta</taxon>
        <taxon>Magnoliopsida</taxon>
        <taxon>Liliopsida</taxon>
        <taxon>Poales</taxon>
        <taxon>Poaceae</taxon>
        <taxon>PACMAD clade</taxon>
        <taxon>Arundinoideae</taxon>
        <taxon>Arundineae</taxon>
        <taxon>Arundo</taxon>
    </lineage>
</organism>
<dbReference type="EMBL" id="GBRH01266248">
    <property type="protein sequence ID" value="JAD31647.1"/>
    <property type="molecule type" value="Transcribed_RNA"/>
</dbReference>
<name>A0A0A8Z9X6_ARUDO</name>
<protein>
    <submittedName>
        <fullName evidence="1">Uncharacterized protein</fullName>
    </submittedName>
</protein>
<dbReference type="AlphaFoldDB" id="A0A0A8Z9X6"/>
<accession>A0A0A8Z9X6</accession>
<proteinExistence type="predicted"/>
<reference evidence="1" key="2">
    <citation type="journal article" date="2015" name="Data Brief">
        <title>Shoot transcriptome of the giant reed, Arundo donax.</title>
        <authorList>
            <person name="Barrero R.A."/>
            <person name="Guerrero F.D."/>
            <person name="Moolhuijzen P."/>
            <person name="Goolsby J.A."/>
            <person name="Tidwell J."/>
            <person name="Bellgard S.E."/>
            <person name="Bellgard M.I."/>
        </authorList>
    </citation>
    <scope>NUCLEOTIDE SEQUENCE</scope>
    <source>
        <tissue evidence="1">Shoot tissue taken approximately 20 cm above the soil surface</tissue>
    </source>
</reference>
<sequence length="18" mass="2131">MFIIFGIQINRSYSNTII</sequence>
<evidence type="ECO:0000313" key="1">
    <source>
        <dbReference type="EMBL" id="JAD31647.1"/>
    </source>
</evidence>